<evidence type="ECO:0000256" key="1">
    <source>
        <dbReference type="ARBA" id="ARBA00001974"/>
    </source>
</evidence>
<dbReference type="Proteomes" id="UP001383192">
    <property type="component" value="Unassembled WGS sequence"/>
</dbReference>
<dbReference type="Gene3D" id="3.40.30.20">
    <property type="match status" value="1"/>
</dbReference>
<dbReference type="PRINTS" id="PR00420">
    <property type="entry name" value="RNGMNOXGNASE"/>
</dbReference>
<evidence type="ECO:0000256" key="3">
    <source>
        <dbReference type="ARBA" id="ARBA00022630"/>
    </source>
</evidence>
<protein>
    <recommendedName>
        <fullName evidence="10">FAD-binding domain-containing protein</fullName>
    </recommendedName>
</protein>
<keyword evidence="9" id="KW-1185">Reference proteome</keyword>
<dbReference type="AlphaFoldDB" id="A0AAW0E903"/>
<evidence type="ECO:0000256" key="5">
    <source>
        <dbReference type="ARBA" id="ARBA00023002"/>
    </source>
</evidence>
<dbReference type="InterPro" id="IPR036188">
    <property type="entry name" value="FAD/NAD-bd_sf"/>
</dbReference>
<dbReference type="PANTHER" id="PTHR43004">
    <property type="entry name" value="TRK SYSTEM POTASSIUM UPTAKE PROTEIN"/>
    <property type="match status" value="1"/>
</dbReference>
<evidence type="ECO:0000259" key="6">
    <source>
        <dbReference type="Pfam" id="PF01494"/>
    </source>
</evidence>
<evidence type="ECO:0000313" key="8">
    <source>
        <dbReference type="EMBL" id="KAK7060705.1"/>
    </source>
</evidence>
<organism evidence="8 9">
    <name type="scientific">Paramarasmius palmivorus</name>
    <dbReference type="NCBI Taxonomy" id="297713"/>
    <lineage>
        <taxon>Eukaryota</taxon>
        <taxon>Fungi</taxon>
        <taxon>Dikarya</taxon>
        <taxon>Basidiomycota</taxon>
        <taxon>Agaricomycotina</taxon>
        <taxon>Agaricomycetes</taxon>
        <taxon>Agaricomycetidae</taxon>
        <taxon>Agaricales</taxon>
        <taxon>Marasmiineae</taxon>
        <taxon>Marasmiaceae</taxon>
        <taxon>Paramarasmius</taxon>
    </lineage>
</organism>
<feature type="domain" description="FAD-binding" evidence="6">
    <location>
        <begin position="6"/>
        <end position="107"/>
    </location>
</feature>
<dbReference type="InterPro" id="IPR050641">
    <property type="entry name" value="RIFMO-like"/>
</dbReference>
<dbReference type="InterPro" id="IPR036249">
    <property type="entry name" value="Thioredoxin-like_sf"/>
</dbReference>
<dbReference type="Gene3D" id="3.30.70.2450">
    <property type="match status" value="1"/>
</dbReference>
<reference evidence="8 9" key="1">
    <citation type="submission" date="2024-01" db="EMBL/GenBank/DDBJ databases">
        <title>A draft genome for a cacao thread blight-causing isolate of Paramarasmius palmivorus.</title>
        <authorList>
            <person name="Baruah I.K."/>
            <person name="Bukari Y."/>
            <person name="Amoako-Attah I."/>
            <person name="Meinhardt L.W."/>
            <person name="Bailey B.A."/>
            <person name="Cohen S.P."/>
        </authorList>
    </citation>
    <scope>NUCLEOTIDE SEQUENCE [LARGE SCALE GENOMIC DNA]</scope>
    <source>
        <strain evidence="8 9">GH-12</strain>
    </source>
</reference>
<evidence type="ECO:0000256" key="2">
    <source>
        <dbReference type="ARBA" id="ARBA00007801"/>
    </source>
</evidence>
<dbReference type="Pfam" id="PF01494">
    <property type="entry name" value="FAD_binding_3"/>
    <property type="match status" value="1"/>
</dbReference>
<feature type="domain" description="Phenol hydroxylase-like C-terminal dimerisation" evidence="7">
    <location>
        <begin position="246"/>
        <end position="298"/>
    </location>
</feature>
<dbReference type="GO" id="GO:0016709">
    <property type="term" value="F:oxidoreductase activity, acting on paired donors, with incorporation or reduction of molecular oxygen, NAD(P)H as one donor, and incorporation of one atom of oxygen"/>
    <property type="evidence" value="ECO:0007669"/>
    <property type="project" value="UniProtKB-ARBA"/>
</dbReference>
<sequence length="299" mass="32304">MSSNREAWIQTFRDVTGRRDVEFGDVIWMGVWRANIRMADKFGEGRVFIVGDAAHVHPPTGAQGMNSSVQDSINLSWKLTLVLRHLSPASLLTSYTTERLPVIASMLGKTTDLLNATYTKTENAGLGRGFELRQFGVNYRGSPIIMSGGEEGEEGGVDPYRSGLDGVLTAGDRAPDAPGLQPIAGGEETSLFGVFKPTHHTILVFAPSPGVSLDLSLPKDVVKTLVIYPRDVEREGDAEGVVDTAGYAYKHYGFGIDGEKGQGQEKGGVVIVRPDGYVGAILRGEVEEGVKRYFGKVFL</sequence>
<dbReference type="PANTHER" id="PTHR43004:SF19">
    <property type="entry name" value="BINDING MONOOXYGENASE, PUTATIVE (JCVI)-RELATED"/>
    <property type="match status" value="1"/>
</dbReference>
<evidence type="ECO:0000256" key="4">
    <source>
        <dbReference type="ARBA" id="ARBA00022827"/>
    </source>
</evidence>
<keyword evidence="3" id="KW-0285">Flavoprotein</keyword>
<name>A0AAW0E903_9AGAR</name>
<evidence type="ECO:0000259" key="7">
    <source>
        <dbReference type="Pfam" id="PF07976"/>
    </source>
</evidence>
<dbReference type="SUPFAM" id="SSF51905">
    <property type="entry name" value="FAD/NAD(P)-binding domain"/>
    <property type="match status" value="1"/>
</dbReference>
<dbReference type="GO" id="GO:0071949">
    <property type="term" value="F:FAD binding"/>
    <property type="evidence" value="ECO:0007669"/>
    <property type="project" value="InterPro"/>
</dbReference>
<proteinExistence type="inferred from homology"/>
<gene>
    <name evidence="8" type="ORF">VNI00_000435</name>
</gene>
<comment type="cofactor">
    <cofactor evidence="1">
        <name>FAD</name>
        <dbReference type="ChEBI" id="CHEBI:57692"/>
    </cofactor>
</comment>
<comment type="similarity">
    <text evidence="2">Belongs to the PheA/TfdB FAD monooxygenase family.</text>
</comment>
<keyword evidence="5" id="KW-0560">Oxidoreductase</keyword>
<dbReference type="Gene3D" id="3.50.50.60">
    <property type="entry name" value="FAD/NAD(P)-binding domain"/>
    <property type="match status" value="1"/>
</dbReference>
<dbReference type="EMBL" id="JAYKXP010000002">
    <property type="protein sequence ID" value="KAK7060705.1"/>
    <property type="molecule type" value="Genomic_DNA"/>
</dbReference>
<keyword evidence="4" id="KW-0274">FAD</keyword>
<evidence type="ECO:0000313" key="9">
    <source>
        <dbReference type="Proteomes" id="UP001383192"/>
    </source>
</evidence>
<comment type="caution">
    <text evidence="8">The sequence shown here is derived from an EMBL/GenBank/DDBJ whole genome shotgun (WGS) entry which is preliminary data.</text>
</comment>
<dbReference type="Pfam" id="PF07976">
    <property type="entry name" value="Phe_hydrox_dim"/>
    <property type="match status" value="1"/>
</dbReference>
<dbReference type="InterPro" id="IPR012941">
    <property type="entry name" value="Phe_hydrox_C_dim_dom"/>
</dbReference>
<dbReference type="SUPFAM" id="SSF52833">
    <property type="entry name" value="Thioredoxin-like"/>
    <property type="match status" value="1"/>
</dbReference>
<dbReference type="InterPro" id="IPR038220">
    <property type="entry name" value="PHOX_C_sf"/>
</dbReference>
<dbReference type="InterPro" id="IPR002938">
    <property type="entry name" value="FAD-bd"/>
</dbReference>
<evidence type="ECO:0008006" key="10">
    <source>
        <dbReference type="Google" id="ProtNLM"/>
    </source>
</evidence>
<accession>A0AAW0E903</accession>